<reference evidence="3" key="1">
    <citation type="journal article" date="2015" name="J. Biotechnol.">
        <title>Complete genome sequence of Streptomyces ambofaciens ATCC 23877, the spiramycin producer.</title>
        <authorList>
            <person name="Thibessard A."/>
            <person name="Haas D."/>
            <person name="Gerbaud C."/>
            <person name="Aigle B."/>
            <person name="Lautru S."/>
            <person name="Pernodet J.L."/>
            <person name="Leblond P."/>
        </authorList>
    </citation>
    <scope>NUCLEOTIDE SEQUENCE [LARGE SCALE GENOMIC DNA]</scope>
    <source>
        <strain evidence="3">ATCC 23877 / 3486 / DSM 40053 / JCM 4204 / NBRC 12836 / NRRL B-2516</strain>
    </source>
</reference>
<feature type="region of interest" description="Disordered" evidence="1">
    <location>
        <begin position="69"/>
        <end position="98"/>
    </location>
</feature>
<proteinExistence type="predicted"/>
<evidence type="ECO:0000313" key="2">
    <source>
        <dbReference type="EMBL" id="AKZ60361.1"/>
    </source>
</evidence>
<protein>
    <submittedName>
        <fullName evidence="2">Uncharacterized protein</fullName>
    </submittedName>
</protein>
<name>A0A0K2B5E2_STRA7</name>
<dbReference type="AlphaFoldDB" id="A0A0K2B5E2"/>
<organism evidence="2 3">
    <name type="scientific">Streptomyces ambofaciens (strain ATCC 23877 / 3486 / DSM 40053 / JCM 4204 / NBRC 12836 / NRRL B-2516)</name>
    <dbReference type="NCBI Taxonomy" id="278992"/>
    <lineage>
        <taxon>Bacteria</taxon>
        <taxon>Bacillati</taxon>
        <taxon>Actinomycetota</taxon>
        <taxon>Actinomycetes</taxon>
        <taxon>Kitasatosporales</taxon>
        <taxon>Streptomycetaceae</taxon>
        <taxon>Streptomyces</taxon>
    </lineage>
</organism>
<evidence type="ECO:0000313" key="3">
    <source>
        <dbReference type="Proteomes" id="UP000061018"/>
    </source>
</evidence>
<gene>
    <name evidence="2" type="ORF">SAM23877_7320</name>
</gene>
<accession>A0A0K2B5E2</accession>
<dbReference type="KEGG" id="samb:SAM23877_7320"/>
<dbReference type="Proteomes" id="UP000061018">
    <property type="component" value="Chromosome"/>
</dbReference>
<dbReference type="EMBL" id="CP012382">
    <property type="protein sequence ID" value="AKZ60361.1"/>
    <property type="molecule type" value="Genomic_DNA"/>
</dbReference>
<sequence>MPMLRTVDLSVESQVTVSLPDTGKWPGAVRWYHTDNPVNAAPSEITDGHGWRARQSLNDLFARPPQRYNLIHRNPPPSGHHEWLPPPTERHHGRPTTA</sequence>
<evidence type="ECO:0000256" key="1">
    <source>
        <dbReference type="SAM" id="MobiDB-lite"/>
    </source>
</evidence>